<reference evidence="3" key="1">
    <citation type="journal article" date="2023" name="Mol. Biol. Evol.">
        <title>Third-Generation Sequencing Reveals the Adaptive Role of the Epigenome in Three Deep-Sea Polychaetes.</title>
        <authorList>
            <person name="Perez M."/>
            <person name="Aroh O."/>
            <person name="Sun Y."/>
            <person name="Lan Y."/>
            <person name="Juniper S.K."/>
            <person name="Young C.R."/>
            <person name="Angers B."/>
            <person name="Qian P.Y."/>
        </authorList>
    </citation>
    <scope>NUCLEOTIDE SEQUENCE</scope>
    <source>
        <strain evidence="3">R07B-5</strain>
    </source>
</reference>
<feature type="chain" id="PRO_5042249898" description="Chitin-binding type-2 domain-containing protein" evidence="1">
    <location>
        <begin position="20"/>
        <end position="193"/>
    </location>
</feature>
<evidence type="ECO:0000259" key="2">
    <source>
        <dbReference type="Pfam" id="PF01607"/>
    </source>
</evidence>
<organism evidence="3 4">
    <name type="scientific">Ridgeia piscesae</name>
    <name type="common">Tubeworm</name>
    <dbReference type="NCBI Taxonomy" id="27915"/>
    <lineage>
        <taxon>Eukaryota</taxon>
        <taxon>Metazoa</taxon>
        <taxon>Spiralia</taxon>
        <taxon>Lophotrochozoa</taxon>
        <taxon>Annelida</taxon>
        <taxon>Polychaeta</taxon>
        <taxon>Sedentaria</taxon>
        <taxon>Canalipalpata</taxon>
        <taxon>Sabellida</taxon>
        <taxon>Siboglinidae</taxon>
        <taxon>Ridgeia</taxon>
    </lineage>
</organism>
<dbReference type="GO" id="GO:0008061">
    <property type="term" value="F:chitin binding"/>
    <property type="evidence" value="ECO:0007669"/>
    <property type="project" value="InterPro"/>
</dbReference>
<dbReference type="Pfam" id="PF01607">
    <property type="entry name" value="CBM_14"/>
    <property type="match status" value="1"/>
</dbReference>
<proteinExistence type="predicted"/>
<dbReference type="AlphaFoldDB" id="A0AAD9KG79"/>
<evidence type="ECO:0000313" key="4">
    <source>
        <dbReference type="Proteomes" id="UP001209878"/>
    </source>
</evidence>
<name>A0AAD9KG79_RIDPI</name>
<dbReference type="GO" id="GO:0005576">
    <property type="term" value="C:extracellular region"/>
    <property type="evidence" value="ECO:0007669"/>
    <property type="project" value="InterPro"/>
</dbReference>
<evidence type="ECO:0000256" key="1">
    <source>
        <dbReference type="SAM" id="SignalP"/>
    </source>
</evidence>
<sequence>MSKLIIALAVLSACIAVQARGWEGCSQDKCDGRRTGRRYQSLCAPVSVYYRCRHSRPVYDNCRERNYCVVNGRCCRCGDTCEGKCDGVYPSVNRPRPAYYQCDGGELYYRTCQPFQIFNPWTKQCECYEGSCLHGNGYRASFCRGKEWRVYCRAGFPQFYERCPRPRPYVCCKTYTCISTCSVFQGRNGCCHA</sequence>
<accession>A0AAD9KG79</accession>
<dbReference type="EMBL" id="JAODUO010001160">
    <property type="protein sequence ID" value="KAK2170190.1"/>
    <property type="molecule type" value="Genomic_DNA"/>
</dbReference>
<feature type="signal peptide" evidence="1">
    <location>
        <begin position="1"/>
        <end position="19"/>
    </location>
</feature>
<dbReference type="InterPro" id="IPR002557">
    <property type="entry name" value="Chitin-bd_dom"/>
</dbReference>
<feature type="domain" description="Chitin-binding type-2" evidence="2">
    <location>
        <begin position="81"/>
        <end position="126"/>
    </location>
</feature>
<evidence type="ECO:0000313" key="3">
    <source>
        <dbReference type="EMBL" id="KAK2170190.1"/>
    </source>
</evidence>
<gene>
    <name evidence="3" type="ORF">NP493_1160g00043</name>
</gene>
<keyword evidence="1" id="KW-0732">Signal</keyword>
<protein>
    <recommendedName>
        <fullName evidence="2">Chitin-binding type-2 domain-containing protein</fullName>
    </recommendedName>
</protein>
<keyword evidence="4" id="KW-1185">Reference proteome</keyword>
<comment type="caution">
    <text evidence="3">The sequence shown here is derived from an EMBL/GenBank/DDBJ whole genome shotgun (WGS) entry which is preliminary data.</text>
</comment>
<dbReference type="Proteomes" id="UP001209878">
    <property type="component" value="Unassembled WGS sequence"/>
</dbReference>